<organism evidence="1 2">
    <name type="scientific">Haemaphysalis longicornis</name>
    <name type="common">Bush tick</name>
    <dbReference type="NCBI Taxonomy" id="44386"/>
    <lineage>
        <taxon>Eukaryota</taxon>
        <taxon>Metazoa</taxon>
        <taxon>Ecdysozoa</taxon>
        <taxon>Arthropoda</taxon>
        <taxon>Chelicerata</taxon>
        <taxon>Arachnida</taxon>
        <taxon>Acari</taxon>
        <taxon>Parasitiformes</taxon>
        <taxon>Ixodida</taxon>
        <taxon>Ixodoidea</taxon>
        <taxon>Ixodidae</taxon>
        <taxon>Haemaphysalinae</taxon>
        <taxon>Haemaphysalis</taxon>
    </lineage>
</organism>
<dbReference type="OrthoDB" id="1607513at2759"/>
<dbReference type="EMBL" id="JABSTR010000004">
    <property type="protein sequence ID" value="KAH9368751.1"/>
    <property type="molecule type" value="Genomic_DNA"/>
</dbReference>
<gene>
    <name evidence="1" type="ORF">HPB48_004770</name>
</gene>
<dbReference type="AlphaFoldDB" id="A0A9J6G1B3"/>
<dbReference type="VEuPathDB" id="VectorBase:HLOH_052711"/>
<evidence type="ECO:0000313" key="1">
    <source>
        <dbReference type="EMBL" id="KAH9368751.1"/>
    </source>
</evidence>
<evidence type="ECO:0000313" key="2">
    <source>
        <dbReference type="Proteomes" id="UP000821853"/>
    </source>
</evidence>
<reference evidence="1 2" key="1">
    <citation type="journal article" date="2020" name="Cell">
        <title>Large-Scale Comparative Analyses of Tick Genomes Elucidate Their Genetic Diversity and Vector Capacities.</title>
        <authorList>
            <consortium name="Tick Genome and Microbiome Consortium (TIGMIC)"/>
            <person name="Jia N."/>
            <person name="Wang J."/>
            <person name="Shi W."/>
            <person name="Du L."/>
            <person name="Sun Y."/>
            <person name="Zhan W."/>
            <person name="Jiang J.F."/>
            <person name="Wang Q."/>
            <person name="Zhang B."/>
            <person name="Ji P."/>
            <person name="Bell-Sakyi L."/>
            <person name="Cui X.M."/>
            <person name="Yuan T.T."/>
            <person name="Jiang B.G."/>
            <person name="Yang W.F."/>
            <person name="Lam T.T."/>
            <person name="Chang Q.C."/>
            <person name="Ding S.J."/>
            <person name="Wang X.J."/>
            <person name="Zhu J.G."/>
            <person name="Ruan X.D."/>
            <person name="Zhao L."/>
            <person name="Wei J.T."/>
            <person name="Ye R.Z."/>
            <person name="Que T.C."/>
            <person name="Du C.H."/>
            <person name="Zhou Y.H."/>
            <person name="Cheng J.X."/>
            <person name="Dai P.F."/>
            <person name="Guo W.B."/>
            <person name="Han X.H."/>
            <person name="Huang E.J."/>
            <person name="Li L.F."/>
            <person name="Wei W."/>
            <person name="Gao Y.C."/>
            <person name="Liu J.Z."/>
            <person name="Shao H.Z."/>
            <person name="Wang X."/>
            <person name="Wang C.C."/>
            <person name="Yang T.C."/>
            <person name="Huo Q.B."/>
            <person name="Li W."/>
            <person name="Chen H.Y."/>
            <person name="Chen S.E."/>
            <person name="Zhou L.G."/>
            <person name="Ni X.B."/>
            <person name="Tian J.H."/>
            <person name="Sheng Y."/>
            <person name="Liu T."/>
            <person name="Pan Y.S."/>
            <person name="Xia L.Y."/>
            <person name="Li J."/>
            <person name="Zhao F."/>
            <person name="Cao W.C."/>
        </authorList>
    </citation>
    <scope>NUCLEOTIDE SEQUENCE [LARGE SCALE GENOMIC DNA]</scope>
    <source>
        <strain evidence="1">HaeL-2018</strain>
    </source>
</reference>
<name>A0A9J6G1B3_HAELO</name>
<comment type="caution">
    <text evidence="1">The sequence shown here is derived from an EMBL/GenBank/DDBJ whole genome shotgun (WGS) entry which is preliminary data.</text>
</comment>
<accession>A0A9J6G1B3</accession>
<dbReference type="InterPro" id="IPR012337">
    <property type="entry name" value="RNaseH-like_sf"/>
</dbReference>
<dbReference type="SUPFAM" id="SSF53098">
    <property type="entry name" value="Ribonuclease H-like"/>
    <property type="match status" value="1"/>
</dbReference>
<keyword evidence="2" id="KW-1185">Reference proteome</keyword>
<proteinExistence type="predicted"/>
<dbReference type="Proteomes" id="UP000821853">
    <property type="component" value="Chromosome 2"/>
</dbReference>
<protein>
    <submittedName>
        <fullName evidence="1">Uncharacterized protein</fullName>
    </submittedName>
</protein>
<sequence length="174" mass="19898">MQVTLVCPGRSFSKYIATRWNSTYVMINSLIELKEPLRRAMEDATGSKTLTPHITGVEWDMLEQLRDTLKPLFDVTELLGGDKCVTRSVLIPALKLLKNSMTTNDCDPAFICRFKAMLVDSVEGRLLAWPHYSNYEVATSLDPRFKSLACIDRDRREHVWERLSQLTKPSSHAH</sequence>